<keyword evidence="5" id="KW-0810">Translation regulation</keyword>
<dbReference type="InterPro" id="IPR019770">
    <property type="entry name" value="TIF_eIF_4E_CS"/>
</dbReference>
<evidence type="ECO:0000313" key="12">
    <source>
        <dbReference type="EMBL" id="KAL3625494.1"/>
    </source>
</evidence>
<dbReference type="PANTHER" id="PTHR11960:SF18">
    <property type="entry name" value="EUKARYOTIC TRANSLATION INITIATION FACTOR 4E HOMOLOGOUS PROTEIN, ISOFORM B"/>
    <property type="match status" value="1"/>
</dbReference>
<organism evidence="12 13">
    <name type="scientific">Castilleja foliolosa</name>
    <dbReference type="NCBI Taxonomy" id="1961234"/>
    <lineage>
        <taxon>Eukaryota</taxon>
        <taxon>Viridiplantae</taxon>
        <taxon>Streptophyta</taxon>
        <taxon>Embryophyta</taxon>
        <taxon>Tracheophyta</taxon>
        <taxon>Spermatophyta</taxon>
        <taxon>Magnoliopsida</taxon>
        <taxon>eudicotyledons</taxon>
        <taxon>Gunneridae</taxon>
        <taxon>Pentapetalae</taxon>
        <taxon>asterids</taxon>
        <taxon>lamiids</taxon>
        <taxon>Lamiales</taxon>
        <taxon>Orobanchaceae</taxon>
        <taxon>Pedicularideae</taxon>
        <taxon>Castillejinae</taxon>
        <taxon>Castilleja</taxon>
    </lineage>
</organism>
<dbReference type="AlphaFoldDB" id="A0ABD3C857"/>
<dbReference type="SUPFAM" id="SSF55418">
    <property type="entry name" value="eIF4e-like"/>
    <property type="match status" value="1"/>
</dbReference>
<evidence type="ECO:0000256" key="9">
    <source>
        <dbReference type="ARBA" id="ARBA00025991"/>
    </source>
</evidence>
<comment type="subcellular location">
    <subcellularLocation>
        <location evidence="1">Nucleus</location>
    </subcellularLocation>
</comment>
<evidence type="ECO:0000256" key="7">
    <source>
        <dbReference type="ARBA" id="ARBA00022917"/>
    </source>
</evidence>
<keyword evidence="7 11" id="KW-0648">Protein biosynthesis</keyword>
<protein>
    <recommendedName>
        <fullName evidence="10">mRNA cap-binding protein</fullName>
    </recommendedName>
</protein>
<keyword evidence="8" id="KW-0539">Nucleus</keyword>
<keyword evidence="13" id="KW-1185">Reference proteome</keyword>
<dbReference type="InterPro" id="IPR001040">
    <property type="entry name" value="TIF_eIF_4E"/>
</dbReference>
<dbReference type="InterPro" id="IPR023398">
    <property type="entry name" value="TIF_eIF4e-like"/>
</dbReference>
<evidence type="ECO:0000256" key="2">
    <source>
        <dbReference type="ARBA" id="ARBA00009860"/>
    </source>
</evidence>
<comment type="subunit">
    <text evidence="9">EIF4F is a multi-subunit complex, the composition of which varies with external and internal environmental conditions. It is composed of at least EIF4A, EIF4E and EIF4G. EIF4E is also known to interact with other partners. In higher plants two isoforms of EIF4F have been identified, named isoform EIF4F and isoform EIF(iso)4F. Isoform EIF4F has subunits p220 and p26, whereas isoform EIF(iso)4F has subunits p82 and p28.</text>
</comment>
<dbReference type="Proteomes" id="UP001632038">
    <property type="component" value="Unassembled WGS sequence"/>
</dbReference>
<dbReference type="PROSITE" id="PS00813">
    <property type="entry name" value="IF4E"/>
    <property type="match status" value="1"/>
</dbReference>
<evidence type="ECO:0000256" key="6">
    <source>
        <dbReference type="ARBA" id="ARBA00022884"/>
    </source>
</evidence>
<evidence type="ECO:0000256" key="3">
    <source>
        <dbReference type="ARBA" id="ARBA00022490"/>
    </source>
</evidence>
<dbReference type="PANTHER" id="PTHR11960">
    <property type="entry name" value="EUKARYOTIC TRANSLATION INITIATION FACTOR 4E RELATED"/>
    <property type="match status" value="1"/>
</dbReference>
<reference evidence="13" key="1">
    <citation type="journal article" date="2024" name="IScience">
        <title>Strigolactones Initiate the Formation of Haustorium-like Structures in Castilleja.</title>
        <authorList>
            <person name="Buerger M."/>
            <person name="Peterson D."/>
            <person name="Chory J."/>
        </authorList>
    </citation>
    <scope>NUCLEOTIDE SEQUENCE [LARGE SCALE GENOMIC DNA]</scope>
</reference>
<comment type="similarity">
    <text evidence="2 11">Belongs to the eukaryotic initiation factor 4E family.</text>
</comment>
<proteinExistence type="inferred from homology"/>
<evidence type="ECO:0000313" key="13">
    <source>
        <dbReference type="Proteomes" id="UP001632038"/>
    </source>
</evidence>
<dbReference type="GO" id="GO:0003743">
    <property type="term" value="F:translation initiation factor activity"/>
    <property type="evidence" value="ECO:0007669"/>
    <property type="project" value="UniProtKB-KW"/>
</dbReference>
<evidence type="ECO:0000256" key="4">
    <source>
        <dbReference type="ARBA" id="ARBA00022540"/>
    </source>
</evidence>
<keyword evidence="6 11" id="KW-0694">RNA-binding</keyword>
<dbReference type="GO" id="GO:0003723">
    <property type="term" value="F:RNA binding"/>
    <property type="evidence" value="ECO:0007669"/>
    <property type="project" value="UniProtKB-KW"/>
</dbReference>
<dbReference type="Gene3D" id="3.30.760.10">
    <property type="entry name" value="RNA Cap, Translation Initiation Factor Eif4e"/>
    <property type="match status" value="1"/>
</dbReference>
<accession>A0ABD3C857</accession>
<name>A0ABD3C857_9LAMI</name>
<comment type="caution">
    <text evidence="12">The sequence shown here is derived from an EMBL/GenBank/DDBJ whole genome shotgun (WGS) entry which is preliminary data.</text>
</comment>
<keyword evidence="4 11" id="KW-0396">Initiation factor</keyword>
<dbReference type="GO" id="GO:0006417">
    <property type="term" value="P:regulation of translation"/>
    <property type="evidence" value="ECO:0007669"/>
    <property type="project" value="UniProtKB-KW"/>
</dbReference>
<keyword evidence="3" id="KW-0963">Cytoplasm</keyword>
<gene>
    <name evidence="12" type="ORF">CASFOL_030948</name>
</gene>
<evidence type="ECO:0000256" key="8">
    <source>
        <dbReference type="ARBA" id="ARBA00023242"/>
    </source>
</evidence>
<evidence type="ECO:0000256" key="1">
    <source>
        <dbReference type="ARBA" id="ARBA00004123"/>
    </source>
</evidence>
<dbReference type="GO" id="GO:0005634">
    <property type="term" value="C:nucleus"/>
    <property type="evidence" value="ECO:0007669"/>
    <property type="project" value="UniProtKB-SubCell"/>
</dbReference>
<dbReference type="Pfam" id="PF01652">
    <property type="entry name" value="IF4E"/>
    <property type="match status" value="1"/>
</dbReference>
<dbReference type="GO" id="GO:0009615">
    <property type="term" value="P:response to virus"/>
    <property type="evidence" value="ECO:0007669"/>
    <property type="project" value="UniProtKB-ARBA"/>
</dbReference>
<dbReference type="EMBL" id="JAVIJP010000052">
    <property type="protein sequence ID" value="KAL3625494.1"/>
    <property type="molecule type" value="Genomic_DNA"/>
</dbReference>
<evidence type="ECO:0000256" key="10">
    <source>
        <dbReference type="ARBA" id="ARBA00030245"/>
    </source>
</evidence>
<evidence type="ECO:0000256" key="5">
    <source>
        <dbReference type="ARBA" id="ARBA00022845"/>
    </source>
</evidence>
<sequence length="218" mass="24848">MELIADDYIGNSTLSPSPPPPLSDQLAERFALDLKSGLHPLKNKFVFWYTGRTPGFRTQTSYEDNIKKIVDFSTVEAFWICYCHLARPSSLPSPTDLHLFKEGIRPLWEDSANCNGGKWIIRFKKSVSGRFWEDLVLALVGGQLDSDDNICGVVLSIRVNEDILSVWSRNASDRQAVMGLRDAIKRHLKLPQNYVMDYKPHDASLRDNSSYRNTWLRG</sequence>
<evidence type="ECO:0000256" key="11">
    <source>
        <dbReference type="RuleBase" id="RU004374"/>
    </source>
</evidence>